<sequence length="269" mass="29999">MPVIDATFYPLIVTERPTELFRQPPAGTDMGAARLCPITEVRPGDWVLGEFERPMNPDRLDTLMQSVACFPALPATLNGYVALDGQSPVWHNDETALIIPREYIPGETYADRSGGYRVGDRVERTFIYDPIHDDARDTVGKARPVIQRGTVTDVDDGALSIAWSGYWANGHKEEQAMRLANPEDIARERAVFGFAVGDTVTVEGSYATGVVLELYYHPWAGAPCARVFWPGSPWDNYCSYDFSPTTRYVHKIPENTYSITSRETRTNAA</sequence>
<accession>A0A4Z1CUC4</accession>
<evidence type="ECO:0000313" key="1">
    <source>
        <dbReference type="EMBL" id="TGN72203.1"/>
    </source>
</evidence>
<keyword evidence="2" id="KW-1185">Reference proteome</keyword>
<comment type="caution">
    <text evidence="1">The sequence shown here is derived from an EMBL/GenBank/DDBJ whole genome shotgun (WGS) entry which is preliminary data.</text>
</comment>
<dbReference type="AlphaFoldDB" id="A0A4Z1CUC4"/>
<proteinExistence type="predicted"/>
<dbReference type="RefSeq" id="WP_135788849.1">
    <property type="nucleotide sequence ID" value="NZ_SRRT01000013.1"/>
</dbReference>
<organism evidence="1 2">
    <name type="scientific">Streptomyces bauhiniae</name>
    <dbReference type="NCBI Taxonomy" id="2340725"/>
    <lineage>
        <taxon>Bacteria</taxon>
        <taxon>Bacillati</taxon>
        <taxon>Actinomycetota</taxon>
        <taxon>Actinomycetes</taxon>
        <taxon>Kitasatosporales</taxon>
        <taxon>Streptomycetaceae</taxon>
        <taxon>Streptomyces</taxon>
    </lineage>
</organism>
<dbReference type="Proteomes" id="UP000298159">
    <property type="component" value="Unassembled WGS sequence"/>
</dbReference>
<dbReference type="GeneID" id="95451832"/>
<reference evidence="1 2" key="1">
    <citation type="submission" date="2019-04" db="EMBL/GenBank/DDBJ databases">
        <title>Streptomyces sp. nov. Bv016 isolated from bark of Buahinia variegata.</title>
        <authorList>
            <person name="Kanchanasin P."/>
            <person name="Tanasupawat S."/>
            <person name="Yuki M."/>
            <person name="Kudo T."/>
        </authorList>
    </citation>
    <scope>NUCLEOTIDE SEQUENCE [LARGE SCALE GENOMIC DNA]</scope>
    <source>
        <strain evidence="1 2">Bv016</strain>
    </source>
</reference>
<name>A0A4Z1CUC4_9ACTN</name>
<gene>
    <name evidence="1" type="ORF">E5083_30130</name>
</gene>
<protein>
    <submittedName>
        <fullName evidence="1">Uncharacterized protein</fullName>
    </submittedName>
</protein>
<evidence type="ECO:0000313" key="2">
    <source>
        <dbReference type="Proteomes" id="UP000298159"/>
    </source>
</evidence>
<dbReference type="EMBL" id="SRRT01000013">
    <property type="protein sequence ID" value="TGN72203.1"/>
    <property type="molecule type" value="Genomic_DNA"/>
</dbReference>